<feature type="compositionally biased region" description="Basic and acidic residues" evidence="1">
    <location>
        <begin position="525"/>
        <end position="540"/>
    </location>
</feature>
<dbReference type="GO" id="GO:0004497">
    <property type="term" value="F:monooxygenase activity"/>
    <property type="evidence" value="ECO:0007669"/>
    <property type="project" value="UniProtKB-KW"/>
</dbReference>
<dbReference type="OrthoDB" id="2553457at2759"/>
<feature type="region of interest" description="Disordered" evidence="1">
    <location>
        <begin position="516"/>
        <end position="540"/>
    </location>
</feature>
<sequence>MSGDARDYRASPTSKEYSLEADVAPAKGSSRSPADSVADVSPVHRIYYPCFGKIDIKTYIDARLYGFSFQRMHDEWVVMGKPQIDTSHWPRMPGHRGIPTSPADFLRVAEYYDTKLYEQVLLEAQGIPADPNRPLDDFFGSMVTTAAIAKADFGVYRFTQDQPSASEAAAQHMWYQTFNMLLQASIRYFLSERSVCDRLGAHKCVLPLLFGQAHSMTAPSLLENLTFQMQILRNVFPNFGEHFGRCAAARPPQQPLSPSLVVTSPHEPNSAAPASHFGMHQDLSSSEGKTLSGSKQRSSFSAATDGDASHQLLAQLSQPLTSIFIPAEMKGRRDLFAAAVHPSIRCDIALDQVVNFIDSRIVTSTSTSASSASTPASIRTTTPIHGAPGTSAISSGSSLPSSDAGWQRRGHRRVEEDMGPDIESANLTLQPPPQTHAVWSQRAPDRSPSEESSMMTPEEAISLQLERSQGGLAHPYFSSLPTTPTEMYASDTLSAASQEGNQPHSNRRMYASGAAALSMTSTSDGDSRKRTRAEQNREKMKAYHRRVMQQREALTRVLADMTANVGFLPADAAQLNPNASTGLADGDGREGAAGTETSGSIGRAPQESSWSVSLRNKQKQESKARLRKREIEQVHELGLYASYACATLSRSHSSDAETTPWMGQGNAGDAAARRTEGERSSSAMPWRQLGEQQVSDADLYMSNAIVRTFLRHRSDWIALISAEQRLASEVSKLFPSTDDAGASGGGMSAGGDEAVSTRSHIKVLIDRVQMEERAGRLMMAGPDSTAMGRATSANDPSRSPGGTSPSSPFMAADAANAARIAATGPGTYGQHGYMQAGAVLLSPSSSEYGGMVSPSGVIRPAGVDEGGDYFSQDRRRPHESAIATPSVLRSSSGYRYNTSHGQEARMAAQGAAGQLTSPLEHPQVRVSTHFDERSHGAMTVPGTSGSRVAHGASLYHSQPLHAPPLGYASSLPSQSGGHLDAHPAEGSPTPGGSPSVLHQGYRPHQPGSPQYPPNYPYSQQGPYGGA</sequence>
<dbReference type="eggNOG" id="ENOG502RDAK">
    <property type="taxonomic scope" value="Eukaryota"/>
</dbReference>
<keyword evidence="2" id="KW-0503">Monooxygenase</keyword>
<dbReference type="RefSeq" id="XP_012187776.1">
    <property type="nucleotide sequence ID" value="XM_012332386.1"/>
</dbReference>
<feature type="region of interest" description="Disordered" evidence="1">
    <location>
        <begin position="364"/>
        <end position="457"/>
    </location>
</feature>
<keyword evidence="2" id="KW-0560">Oxidoreductase</keyword>
<feature type="compositionally biased region" description="Low complexity" evidence="1">
    <location>
        <begin position="1016"/>
        <end position="1026"/>
    </location>
</feature>
<protein>
    <submittedName>
        <fullName evidence="2">Cytochrome P450 monooxygenase</fullName>
        <ecNumber evidence="2">1.14.-.-</ecNumber>
    </submittedName>
</protein>
<dbReference type="AlphaFoldDB" id="R9NZI2"/>
<feature type="compositionally biased region" description="Low complexity" evidence="1">
    <location>
        <begin position="364"/>
        <end position="405"/>
    </location>
</feature>
<dbReference type="EC" id="1.14.-.-" evidence="2"/>
<dbReference type="EMBL" id="DF238783">
    <property type="protein sequence ID" value="GAC94189.1"/>
    <property type="molecule type" value="Genomic_DNA"/>
</dbReference>
<accession>R9NZI2</accession>
<feature type="region of interest" description="Disordered" evidence="1">
    <location>
        <begin position="250"/>
        <end position="303"/>
    </location>
</feature>
<feature type="region of interest" description="Disordered" evidence="1">
    <location>
        <begin position="654"/>
        <end position="684"/>
    </location>
</feature>
<evidence type="ECO:0000313" key="2">
    <source>
        <dbReference type="EMBL" id="GAC94189.1"/>
    </source>
</evidence>
<feature type="compositionally biased region" description="Low complexity" evidence="1">
    <location>
        <begin position="796"/>
        <end position="810"/>
    </location>
</feature>
<feature type="region of interest" description="Disordered" evidence="1">
    <location>
        <begin position="573"/>
        <end position="627"/>
    </location>
</feature>
<feature type="region of interest" description="Disordered" evidence="1">
    <location>
        <begin position="849"/>
        <end position="920"/>
    </location>
</feature>
<feature type="region of interest" description="Disordered" evidence="1">
    <location>
        <begin position="781"/>
        <end position="810"/>
    </location>
</feature>
<dbReference type="HOGENOM" id="CLU_288539_0_0_1"/>
<reference evidence="3" key="1">
    <citation type="journal article" date="2013" name="Genome Announc.">
        <title>Draft genome sequence of the basidiomycetous yeast-like fungus Pseudozyma hubeiensis SY62, which produces an abundant amount of the biosurfactant mannosylerythritol lipids.</title>
        <authorList>
            <person name="Konishi M."/>
            <person name="Hatada Y."/>
            <person name="Horiuchi J."/>
        </authorList>
    </citation>
    <scope>NUCLEOTIDE SEQUENCE [LARGE SCALE GENOMIC DNA]</scope>
    <source>
        <strain evidence="3">SY62</strain>
    </source>
</reference>
<proteinExistence type="predicted"/>
<feature type="compositionally biased region" description="Polar residues" evidence="1">
    <location>
        <begin position="887"/>
        <end position="901"/>
    </location>
</feature>
<feature type="compositionally biased region" description="Polar residues" evidence="1">
    <location>
        <begin position="595"/>
        <end position="615"/>
    </location>
</feature>
<feature type="compositionally biased region" description="Basic and acidic residues" evidence="1">
    <location>
        <begin position="618"/>
        <end position="627"/>
    </location>
</feature>
<feature type="region of interest" description="Disordered" evidence="1">
    <location>
        <begin position="965"/>
        <end position="1026"/>
    </location>
</feature>
<gene>
    <name evidence="2" type="ORF">PHSY_001760</name>
</gene>
<feature type="compositionally biased region" description="Polar residues" evidence="1">
    <location>
        <begin position="282"/>
        <end position="302"/>
    </location>
</feature>
<keyword evidence="3" id="KW-1185">Reference proteome</keyword>
<evidence type="ECO:0000256" key="1">
    <source>
        <dbReference type="SAM" id="MobiDB-lite"/>
    </source>
</evidence>
<name>R9NZI2_PSEHS</name>
<dbReference type="GeneID" id="24107055"/>
<evidence type="ECO:0000313" key="3">
    <source>
        <dbReference type="Proteomes" id="UP000014071"/>
    </source>
</evidence>
<feature type="region of interest" description="Disordered" evidence="1">
    <location>
        <begin position="1"/>
        <end position="37"/>
    </location>
</feature>
<dbReference type="Proteomes" id="UP000014071">
    <property type="component" value="Unassembled WGS sequence"/>
</dbReference>
<organism evidence="2 3">
    <name type="scientific">Pseudozyma hubeiensis (strain SY62)</name>
    <name type="common">Yeast</name>
    <dbReference type="NCBI Taxonomy" id="1305764"/>
    <lineage>
        <taxon>Eukaryota</taxon>
        <taxon>Fungi</taxon>
        <taxon>Dikarya</taxon>
        <taxon>Basidiomycota</taxon>
        <taxon>Ustilaginomycotina</taxon>
        <taxon>Ustilaginomycetes</taxon>
        <taxon>Ustilaginales</taxon>
        <taxon>Ustilaginaceae</taxon>
        <taxon>Pseudozyma</taxon>
    </lineage>
</organism>